<gene>
    <name evidence="1" type="ORF">WNY57_10230</name>
</gene>
<protein>
    <recommendedName>
        <fullName evidence="3">Orphan protein</fullName>
    </recommendedName>
</protein>
<accession>A0ABU9TGH1</accession>
<reference evidence="1 2" key="1">
    <citation type="submission" date="2024-03" db="EMBL/GenBank/DDBJ databases">
        <title>Community enrichment and isolation of bacterial strains for fucoidan degradation.</title>
        <authorList>
            <person name="Sichert A."/>
        </authorList>
    </citation>
    <scope>NUCLEOTIDE SEQUENCE [LARGE SCALE GENOMIC DNA]</scope>
    <source>
        <strain evidence="1 2">AS26</strain>
    </source>
</reference>
<organism evidence="1 2">
    <name type="scientific">Pseudoalteromonas arctica</name>
    <dbReference type="NCBI Taxonomy" id="394751"/>
    <lineage>
        <taxon>Bacteria</taxon>
        <taxon>Pseudomonadati</taxon>
        <taxon>Pseudomonadota</taxon>
        <taxon>Gammaproteobacteria</taxon>
        <taxon>Alteromonadales</taxon>
        <taxon>Pseudoalteromonadaceae</taxon>
        <taxon>Pseudoalteromonas</taxon>
    </lineage>
</organism>
<dbReference type="EMBL" id="JBBMQX010000006">
    <property type="protein sequence ID" value="MEM5532808.1"/>
    <property type="molecule type" value="Genomic_DNA"/>
</dbReference>
<sequence length="49" mass="5698">MTRKSKVTLIAPQKLEYAKLMVEEGYTNKQNLKKCLAQESQQYHVELNA</sequence>
<evidence type="ECO:0000313" key="2">
    <source>
        <dbReference type="Proteomes" id="UP001457661"/>
    </source>
</evidence>
<proteinExistence type="predicted"/>
<comment type="caution">
    <text evidence="1">The sequence shown here is derived from an EMBL/GenBank/DDBJ whole genome shotgun (WGS) entry which is preliminary data.</text>
</comment>
<name>A0ABU9TGH1_9GAMM</name>
<keyword evidence="2" id="KW-1185">Reference proteome</keyword>
<dbReference type="RefSeq" id="WP_342879662.1">
    <property type="nucleotide sequence ID" value="NZ_JBBMQX010000006.1"/>
</dbReference>
<evidence type="ECO:0008006" key="3">
    <source>
        <dbReference type="Google" id="ProtNLM"/>
    </source>
</evidence>
<dbReference type="Proteomes" id="UP001457661">
    <property type="component" value="Unassembled WGS sequence"/>
</dbReference>
<evidence type="ECO:0000313" key="1">
    <source>
        <dbReference type="EMBL" id="MEM5532808.1"/>
    </source>
</evidence>